<reference evidence="3 4" key="1">
    <citation type="submission" date="2014-06" db="EMBL/GenBank/DDBJ databases">
        <authorList>
            <person name="Swart Estienne"/>
        </authorList>
    </citation>
    <scope>NUCLEOTIDE SEQUENCE [LARGE SCALE GENOMIC DNA]</scope>
    <source>
        <strain evidence="3 4">130c</strain>
    </source>
</reference>
<feature type="region of interest" description="Disordered" evidence="2">
    <location>
        <begin position="861"/>
        <end position="926"/>
    </location>
</feature>
<feature type="compositionally biased region" description="Polar residues" evidence="2">
    <location>
        <begin position="1"/>
        <end position="21"/>
    </location>
</feature>
<organism evidence="3 4">
    <name type="scientific">Stylonychia lemnae</name>
    <name type="common">Ciliate</name>
    <dbReference type="NCBI Taxonomy" id="5949"/>
    <lineage>
        <taxon>Eukaryota</taxon>
        <taxon>Sar</taxon>
        <taxon>Alveolata</taxon>
        <taxon>Ciliophora</taxon>
        <taxon>Intramacronucleata</taxon>
        <taxon>Spirotrichea</taxon>
        <taxon>Stichotrichia</taxon>
        <taxon>Sporadotrichida</taxon>
        <taxon>Oxytrichidae</taxon>
        <taxon>Stylonychinae</taxon>
        <taxon>Stylonychia</taxon>
    </lineage>
</organism>
<feature type="compositionally biased region" description="Low complexity" evidence="2">
    <location>
        <begin position="892"/>
        <end position="904"/>
    </location>
</feature>
<feature type="region of interest" description="Disordered" evidence="2">
    <location>
        <begin position="3506"/>
        <end position="3525"/>
    </location>
</feature>
<feature type="region of interest" description="Disordered" evidence="2">
    <location>
        <begin position="693"/>
        <end position="785"/>
    </location>
</feature>
<evidence type="ECO:0000313" key="3">
    <source>
        <dbReference type="EMBL" id="CDW71424.1"/>
    </source>
</evidence>
<feature type="compositionally biased region" description="Polar residues" evidence="2">
    <location>
        <begin position="999"/>
        <end position="1008"/>
    </location>
</feature>
<gene>
    <name evidence="3" type="primary">Contig362.g409</name>
    <name evidence="3" type="ORF">STYLEM_368</name>
</gene>
<dbReference type="Proteomes" id="UP000039865">
    <property type="component" value="Unassembled WGS sequence"/>
</dbReference>
<proteinExistence type="predicted"/>
<protein>
    <submittedName>
        <fullName evidence="3">Uncharacterized protein</fullName>
    </submittedName>
</protein>
<feature type="compositionally biased region" description="Low complexity" evidence="2">
    <location>
        <begin position="1429"/>
        <end position="1443"/>
    </location>
</feature>
<dbReference type="InParanoid" id="A0A077ZPN2"/>
<evidence type="ECO:0000313" key="4">
    <source>
        <dbReference type="Proteomes" id="UP000039865"/>
    </source>
</evidence>
<feature type="coiled-coil region" evidence="1">
    <location>
        <begin position="2087"/>
        <end position="2132"/>
    </location>
</feature>
<accession>A0A077ZPN2</accession>
<dbReference type="SUPFAM" id="SSF48371">
    <property type="entry name" value="ARM repeat"/>
    <property type="match status" value="1"/>
</dbReference>
<evidence type="ECO:0000256" key="2">
    <source>
        <dbReference type="SAM" id="MobiDB-lite"/>
    </source>
</evidence>
<feature type="coiled-coil region" evidence="1">
    <location>
        <begin position="1749"/>
        <end position="1776"/>
    </location>
</feature>
<dbReference type="EMBL" id="CCKQ01000364">
    <property type="protein sequence ID" value="CDW71424.1"/>
    <property type="molecule type" value="Genomic_DNA"/>
</dbReference>
<feature type="region of interest" description="Disordered" evidence="2">
    <location>
        <begin position="805"/>
        <end position="839"/>
    </location>
</feature>
<feature type="compositionally biased region" description="Polar residues" evidence="2">
    <location>
        <begin position="905"/>
        <end position="926"/>
    </location>
</feature>
<feature type="compositionally biased region" description="Polar residues" evidence="2">
    <location>
        <begin position="1414"/>
        <end position="1428"/>
    </location>
</feature>
<feature type="region of interest" description="Disordered" evidence="2">
    <location>
        <begin position="2568"/>
        <end position="2596"/>
    </location>
</feature>
<feature type="coiled-coil region" evidence="1">
    <location>
        <begin position="1508"/>
        <end position="1535"/>
    </location>
</feature>
<feature type="coiled-coil region" evidence="1">
    <location>
        <begin position="1971"/>
        <end position="1998"/>
    </location>
</feature>
<feature type="coiled-coil region" evidence="1">
    <location>
        <begin position="2986"/>
        <end position="3040"/>
    </location>
</feature>
<feature type="region of interest" description="Disordered" evidence="2">
    <location>
        <begin position="45"/>
        <end position="67"/>
    </location>
</feature>
<feature type="region of interest" description="Disordered" evidence="2">
    <location>
        <begin position="435"/>
        <end position="461"/>
    </location>
</feature>
<name>A0A077ZPN2_STYLE</name>
<feature type="compositionally biased region" description="Polar residues" evidence="2">
    <location>
        <begin position="877"/>
        <end position="891"/>
    </location>
</feature>
<feature type="compositionally biased region" description="Low complexity" evidence="2">
    <location>
        <begin position="820"/>
        <end position="829"/>
    </location>
</feature>
<feature type="compositionally biased region" description="Low complexity" evidence="2">
    <location>
        <begin position="988"/>
        <end position="998"/>
    </location>
</feature>
<feature type="compositionally biased region" description="Low complexity" evidence="2">
    <location>
        <begin position="863"/>
        <end position="876"/>
    </location>
</feature>
<dbReference type="OrthoDB" id="294006at2759"/>
<feature type="compositionally biased region" description="Polar residues" evidence="2">
    <location>
        <begin position="723"/>
        <end position="761"/>
    </location>
</feature>
<feature type="region of interest" description="Disordered" evidence="2">
    <location>
        <begin position="968"/>
        <end position="1008"/>
    </location>
</feature>
<feature type="region of interest" description="Disordered" evidence="2">
    <location>
        <begin position="1414"/>
        <end position="1460"/>
    </location>
</feature>
<feature type="coiled-coil region" evidence="1">
    <location>
        <begin position="1617"/>
        <end position="1644"/>
    </location>
</feature>
<feature type="compositionally biased region" description="Polar residues" evidence="2">
    <location>
        <begin position="52"/>
        <end position="67"/>
    </location>
</feature>
<keyword evidence="1" id="KW-0175">Coiled coil</keyword>
<feature type="compositionally biased region" description="Polar residues" evidence="2">
    <location>
        <begin position="806"/>
        <end position="819"/>
    </location>
</feature>
<evidence type="ECO:0000256" key="1">
    <source>
        <dbReference type="SAM" id="Coils"/>
    </source>
</evidence>
<feature type="region of interest" description="Disordered" evidence="2">
    <location>
        <begin position="1"/>
        <end position="24"/>
    </location>
</feature>
<sequence>MNSSPSQRSQSDLYSVGNSKDNPILLNNLRPQTTEQQLKKIKDQVESDHNRISQQNQRPFSPESKQSQMFNLNQIETDRLFKIRRSFQQALNKLSTNDTKEVGVNECKRIIEANCDQASLRVYLSLLCEKHKNSTTSNKELQVLLFGHLAKVYKSEMLDPLDRPPNLLKTIVRVCETIHSFLKENSTLIHLACANSLVEILDNCFDQKEDKLSLSLIFYEPLASVINGGYDKMGQLAASVCILKLLEYLIEKGHNGFFDFLCPKFIQLFIVYYQDNLQILQQSKCDHPDFLQCLGTIISQTSLKYLTQYIWEIVQRCIKIVQNPDTQSYLKKIEACNLLKTIAIQLKDVADLIFGYMHRQVIHALEVAQGDRVLKVRQGAIQAKQQWQQVKFINKEIEEKKKNEELHGLNPDEIIQARTGYANMDDVRKQVLQEAQDDIDNKDKPRPRTAGSQARQGQPSKFKMLRELARLNQELRVQKPYSPTSQERKLLALEQNWSAAQRANQFLKRGVGTGGGHIPGESNERKVGKLNTHNLQRQSIRDLIIQSMKNKNITFKDLEEYAQGDAQLYDILKKHYNEEAQQFSEGIEPEMDGIASRVLNNRQKLALRQDIGKHKKDDDKFKDAFLSTGGDEFERDPSGVLGGAGSGIGGRHPEFGKTQKKGYFEEFQNDQNKNSKDNNIIEDDDFFGEEQKVGAGDQKMPDFERNHDSNQRVKFQKEPTRFQYPNQSNGTGTGNDTYNPFQNQSSNELSGADNTGQNNGNPKIRNQRGSTLSGIDGGSVPDQSLSRIQSINDPVIEELLGDRSHLGQQNSNSNKLNPAQQQLQQTLSQGKSISDMDQKEIQKLSKQIIKQALNEDYSDIHSQNNSQYDQDNDQMNPRSQNQQTRQTPSFAQRNQQNQRDQNGNPSQFRQDTFVPGSNQEDFNNQDVNLNSMRDIKNKVKNPFKSQQNGNNLNTGSDDFMFEEQQVYGGDQSINPGFGDQQDSKGAASRQNNSRQNQNTNDQATRQPNQKVQIAQMLDQLDQINPNSVSQSMANLMQNFDPSQPINASQNLQGGRSTEEILRDPAILAQVDPFKTQTLAKEINSAFLDGQSDQKIEEQLGNMKPEQRQLYQILKQDPNLSNQQKNEIFKQLSNSGSISPSIQTKLQQEAPQLFSKVKQIQQQMEDSINQSQQVKQNIVSKNEGNQQIIDQIEAKQNQTFKLPQTPENRQLVQNIQQAFLDNQSDKAIELQLESMQPEQRQLYQALKDDPILTNQEKNEIFQQLTLEGQLQPEIAQKIKRNPQLQKKMKQIKQISSNNPSSQVLDVFTNDQARQLFEKQLMKMMPEQQKLYQILKSDPTMSQDEKNEIFKQIAVQGKLDQVNKQKLMKINPELSNQLTDLETKISKKNQIQDNPVANLLDQFSEMQQAQVVKQIKSQVNQNRGGSSSQDQSELLNQNSSVQNQQRFKGGQNKAEQAQQQRQIIEQQIQSFPPEQKQLFEILSKDPSLTQETKNEIFKQIASTGRLDSNLRQKLDQNPQLQQKVQNLQGRIQNQISKSNPAMQVLEQIYGPDNELSKGSLDVFTNRQSQQAIEQSLNNLLPEQKQVYEALKNDFTLGQDEKNEIFRQIAVDGKLDLVTKQRLAAKNPELKQKLENLQQRIIQTTQSNPMAKVLSQIDKLDEGQQQQQQQQFQQYQQQQQKELLFQNNALPPYLREQQAQEVRQVIEAQMSLLPTEQKQLFETLNQDPTLSQDTKNEIFKQISTTGQLDQNMKQKLNQNPQLQQKVQNLQEKIQSKVKSANPALQVLEQIFGPNAQLSKDPLDLFTNVKAQLNLEKNLNNLLPEQKQLYQALKDDYSLSQEEKNEIFKQIAVEGKLDPQIRQVLSNKNPQLQQQIEYLQDRIIQRSPIAQMLNQIQNLEEQNQSMVTAADNNSMQAREKKAKIVQQAIQSQLNELPYEQRQLFEALSSEPSISQEIKNEIFKQIASTGRLDQNLKQKLSSNPQLKQKVENLQNRIKDQIQSTDPVQQVLEQIYGSDGQLSKGSVDIFSNQKAQQIVEQNLQNLLPEQRQLYETLKNDFTLTQNEKNEIFRQIAVEGKLDQKTNQMIASKNPELQQKMQYLQDRINQKTQRESNGVAQIMNQIEKIEEEQDSLNKFVSPQKKSQQAQEVKQVIQQALFKLPPEQRQLFEALNQDPNLSQETKNEIFKQISTQGTIDQNLQQQLNKSPILKQKVRAIANQIQDQILEQNPGLAALQQICGNGQRLSQGQVDIFTNKQAQQALESQISQLLPEQKQLYDTLKNDRSIDPETKNELFRQIMTDGKLDKQLQQQVSLDNPVLKSKIEQLSERIQQKTQSQALNQILDKIADISDNTQQSSNPSVKALQKILGPAAELSHGNFEIFGNKAQQQIIEQNLDKLPPAQRKIYEILKQDPNLSQQEKNEIFRQSAVEGVLDRNSERLLTQNNPYIRGKLEDIKQELADQNLALVQSNPAENILKQICGGSNSEIKKGEVDIFSTRQSQSQFERNLPNLLPEQQKLYQILITNQALSPQDKNEIFRQIALEGQLDQGLANKVNRINPELGQQLETLQDKIEAKTQSRRKRQMRSNQGKMSQQNKQKQAQITKQVIEQQLQNLPLEHRQLFQALQLDNSLPQETKNEIFQQIATRGKLDGNLEQQLNLNPLLKNKVKNLVSKIKDQITASNPALSVLEDIYGSTSELGKGEVDIFTNKLAQQQMEGNVGNLLPEQKQLYEILKRDSTIPPEDKNEIFRQLAVDGKLDQSTQRKLMSANPIVSNQIQNLQNKIEQRAQRNPANQLFKEIEQMQQVQDVNDESPIDQFNEDQKAQIVREAIDNQLQKLSPEQQQLFEALDLDPTLPQETKNEIFKQIATTGKLDQVMEKQLNSNPRLKQKVKNLQGKISNQLIQSNPAVKLLQTIDGPNDKLQGEAPNIFSDNQAQQAIETRLHTLMPEQRQLYEALKQDLTLSPVEKNEIFRQVALKGSLDSFNKRKLSSNPLLQQKLKNIQDQIAQKLEQVNPGLSIAKKLDQLENQLADANQSKAELTQAEVASEVQNVFSNPLANQILESQLQSLLPEQKQLYDVLKKDQSLTPEVKEKLFAQIAQGKLLDIQTQRALNQVPHLKQKLDVLKDQIQNKLARIDNPVQKLFEAASEGLPGEILKQDQVKIVQNAFTSNAPDAIKDQQLLSLPPEQQQLYQVLKQDPTLSNEEKQQIFEQLSIDGQLDSRNIQKLNQNPVLRQKVQQIEKKIKDKIKEKDEMLMKIAPLVAMIKKQEKLNQSMPDNIAKLYEQLGLEKNSLNDPSKKLQNSMLSQNNPYDSQIELGQFNNQNQPYQQDFFDDMSAYPNQMLGLNSTPQYSGIPIQSNQLGQQYHPYNQNQSGINQTLPQQSNMSNQKILGELQHPKFDENGNLLYPSIISGVQNPGLDNQVPVLDQFGNVQYYVPNPNSKMINQNTGQNIPSMAQRNQNQNLGTFGSLNRFNKNVPQQQMLNQSASQNLPPLQNQRYSGARVIPNASIPYQNSKNQSLNDQSNLGYQNQGLISPNSQARLQHLQSQGLQPTNQAGQNNTYNQMGYQAQNYQQQQSNDNNWPYDVLSQLKNVEYFMQNSFNHLDSRLSNINHKIVNTKQNISKAKMVQQPSKQTKRFK</sequence>
<feature type="compositionally biased region" description="Polar residues" evidence="2">
    <location>
        <begin position="450"/>
        <end position="459"/>
    </location>
</feature>
<keyword evidence="4" id="KW-1185">Reference proteome</keyword>
<feature type="compositionally biased region" description="Basic and acidic residues" evidence="2">
    <location>
        <begin position="699"/>
        <end position="720"/>
    </location>
</feature>
<feature type="coiled-coil region" evidence="1">
    <location>
        <begin position="1858"/>
        <end position="1905"/>
    </location>
</feature>
<feature type="compositionally biased region" description="Polar residues" evidence="2">
    <location>
        <begin position="2580"/>
        <end position="2596"/>
    </location>
</feature>
<dbReference type="InterPro" id="IPR016024">
    <property type="entry name" value="ARM-type_fold"/>
</dbReference>